<name>A0A8J6TWT6_9FIRM</name>
<feature type="domain" description="Aminoglycoside phosphotransferase" evidence="1">
    <location>
        <begin position="113"/>
        <end position="266"/>
    </location>
</feature>
<dbReference type="InterPro" id="IPR002575">
    <property type="entry name" value="Aminoglycoside_PTrfase"/>
</dbReference>
<dbReference type="Pfam" id="PF01636">
    <property type="entry name" value="APH"/>
    <property type="match status" value="1"/>
</dbReference>
<dbReference type="EMBL" id="JACRTL010000001">
    <property type="protein sequence ID" value="MBC8610195.1"/>
    <property type="molecule type" value="Genomic_DNA"/>
</dbReference>
<dbReference type="InterPro" id="IPR050249">
    <property type="entry name" value="Pseudomonas-type_ThrB"/>
</dbReference>
<evidence type="ECO:0000313" key="2">
    <source>
        <dbReference type="EMBL" id="MBC8610195.1"/>
    </source>
</evidence>
<comment type="caution">
    <text evidence="2">The sequence shown here is derived from an EMBL/GenBank/DDBJ whole genome shotgun (WGS) entry which is preliminary data.</text>
</comment>
<dbReference type="Proteomes" id="UP000632659">
    <property type="component" value="Unassembled WGS sequence"/>
</dbReference>
<accession>A0A8J6TWT6</accession>
<organism evidence="2 3">
    <name type="scientific">Massiliimalia timonensis</name>
    <dbReference type="NCBI Taxonomy" id="1987501"/>
    <lineage>
        <taxon>Bacteria</taxon>
        <taxon>Bacillati</taxon>
        <taxon>Bacillota</taxon>
        <taxon>Clostridia</taxon>
        <taxon>Eubacteriales</taxon>
        <taxon>Oscillospiraceae</taxon>
        <taxon>Massiliimalia</taxon>
    </lineage>
</organism>
<dbReference type="RefSeq" id="WP_187536240.1">
    <property type="nucleotide sequence ID" value="NZ_JACRTL010000001.1"/>
</dbReference>
<keyword evidence="3" id="KW-1185">Reference proteome</keyword>
<dbReference type="AlphaFoldDB" id="A0A8J6TWT6"/>
<dbReference type="Gene3D" id="3.90.1200.10">
    <property type="match status" value="1"/>
</dbReference>
<proteinExistence type="predicted"/>
<sequence length="370" mass="42889">MTREEYCAKKDEAIAQFDFQGEVMDAELYGSGHINDTFLVRCRDNGRTINYILQRMNHEIFKNPIELMENIVNVTSFLRKKIISNHGDPDRETMNIVPTKDGKKYYRDSIGSYWRSYQFIKNALTLDIVERAEEFYESAFAFGNFQNLLSDYPAETLHETIPNFHNTPDRYQKFLTAVKNDPLERAASVQEEIRFVMEREDFTHTLIRAQKKGDLPLRVTHNDTKLNNVMLDEKTRKAVCVIDLDTVMPGFSVTDFGDSIRFGASTGAEDEPDLSKVNLDLSLFELYTKGYLEGCSGSLTETELDLLPAGAKMMTLECGMRFLTDYLEGDTYFRIHREGHNLDRCRTQFKLVSDMEQHWGDMKQIIDQFR</sequence>
<protein>
    <submittedName>
        <fullName evidence="2">Aminoglycoside phosphotransferase family protein</fullName>
    </submittedName>
</protein>
<reference evidence="2" key="1">
    <citation type="submission" date="2020-08" db="EMBL/GenBank/DDBJ databases">
        <title>Genome public.</title>
        <authorList>
            <person name="Liu C."/>
            <person name="Sun Q."/>
        </authorList>
    </citation>
    <scope>NUCLEOTIDE SEQUENCE</scope>
    <source>
        <strain evidence="2">NSJ-15</strain>
    </source>
</reference>
<dbReference type="SUPFAM" id="SSF56112">
    <property type="entry name" value="Protein kinase-like (PK-like)"/>
    <property type="match status" value="1"/>
</dbReference>
<gene>
    <name evidence="2" type="ORF">H8702_03520</name>
</gene>
<dbReference type="InterPro" id="IPR011009">
    <property type="entry name" value="Kinase-like_dom_sf"/>
</dbReference>
<dbReference type="PANTHER" id="PTHR21064">
    <property type="entry name" value="AMINOGLYCOSIDE PHOSPHOTRANSFERASE DOMAIN-CONTAINING PROTEIN-RELATED"/>
    <property type="match status" value="1"/>
</dbReference>
<evidence type="ECO:0000313" key="3">
    <source>
        <dbReference type="Proteomes" id="UP000632659"/>
    </source>
</evidence>
<dbReference type="PANTHER" id="PTHR21064:SF5">
    <property type="entry name" value="SLR1880 PROTEIN"/>
    <property type="match status" value="1"/>
</dbReference>
<evidence type="ECO:0000259" key="1">
    <source>
        <dbReference type="Pfam" id="PF01636"/>
    </source>
</evidence>